<evidence type="ECO:0000313" key="2">
    <source>
        <dbReference type="EMBL" id="ORY47680.1"/>
    </source>
</evidence>
<evidence type="ECO:0008006" key="4">
    <source>
        <dbReference type="Google" id="ProtNLM"/>
    </source>
</evidence>
<organism evidence="2 3">
    <name type="scientific">Rhizoclosmatium globosum</name>
    <dbReference type="NCBI Taxonomy" id="329046"/>
    <lineage>
        <taxon>Eukaryota</taxon>
        <taxon>Fungi</taxon>
        <taxon>Fungi incertae sedis</taxon>
        <taxon>Chytridiomycota</taxon>
        <taxon>Chytridiomycota incertae sedis</taxon>
        <taxon>Chytridiomycetes</taxon>
        <taxon>Chytridiales</taxon>
        <taxon>Chytriomycetaceae</taxon>
        <taxon>Rhizoclosmatium</taxon>
    </lineage>
</organism>
<sequence length="536" mass="59551">MRDVANARPICPINAKLLRILSRMEETATSFISHNGIDLIFQMISAHPESVQIQIDSSAVIANLSNVSSARTYIQQKTSYISMILANMRKWAHEETVQTEMCAIISNLAQCDSTAGMIVQRGGCALIRDAMMLHVDVEDLQVQGLHALSALVKSAKRHLNTNLAASYTECIVQAFTRWKDSMSVCSAASNCVGMFSFVQLKLTRPMESIILDAMKRFHDVEKFQITACFALAHLKAVLGSETRLEIDIIDQILKVIENFPYHRNILTTALFALGSYAAQSEPNSLHIMSKKGISSVIRSMVQTNFKGEVHSLEVCMKHMAVHESHESDEKTSKGVPKSDLLKLFGSMCLMNMSENEKCRQEIISQGGVHAVFDAALSIHKSNANVPKPPLVTNLHSLEFVVTYVFRKITCSQSRFYSRPSTVPSLKTLAKNAVLKGFKTQYDAEKPIFTELNQFLDEKMEASCVPALLAECLGKYVECRQCKTLYDGSTGITGHEIYGGKDIPKVTRLCSAACFGRFDMDKRSAIALVDPCFDEYL</sequence>
<dbReference type="Gene3D" id="1.25.10.10">
    <property type="entry name" value="Leucine-rich Repeat Variant"/>
    <property type="match status" value="2"/>
</dbReference>
<dbReference type="EMBL" id="MCGO01000013">
    <property type="protein sequence ID" value="ORY47680.1"/>
    <property type="molecule type" value="Genomic_DNA"/>
</dbReference>
<accession>A0A1Y2CKZ8</accession>
<gene>
    <name evidence="2" type="ORF">BCR33DRAFT_714772</name>
</gene>
<comment type="caution">
    <text evidence="2">The sequence shown here is derived from an EMBL/GenBank/DDBJ whole genome shotgun (WGS) entry which is preliminary data.</text>
</comment>
<proteinExistence type="predicted"/>
<dbReference type="OrthoDB" id="449062at2759"/>
<dbReference type="PANTHER" id="PTHR22895:SF0">
    <property type="entry name" value="ARMADILLO REPEAT-CONTAINING PROTEIN 6"/>
    <property type="match status" value="1"/>
</dbReference>
<dbReference type="PANTHER" id="PTHR22895">
    <property type="entry name" value="ARMADILLO REPEAT-CONTAINING PROTEIN 6"/>
    <property type="match status" value="1"/>
</dbReference>
<dbReference type="InterPro" id="IPR011989">
    <property type="entry name" value="ARM-like"/>
</dbReference>
<keyword evidence="3" id="KW-1185">Reference proteome</keyword>
<protein>
    <recommendedName>
        <fullName evidence="4">ARM repeat-containing protein</fullName>
    </recommendedName>
</protein>
<evidence type="ECO:0000256" key="1">
    <source>
        <dbReference type="ARBA" id="ARBA00022737"/>
    </source>
</evidence>
<dbReference type="STRING" id="329046.A0A1Y2CKZ8"/>
<evidence type="ECO:0000313" key="3">
    <source>
        <dbReference type="Proteomes" id="UP000193642"/>
    </source>
</evidence>
<name>A0A1Y2CKZ8_9FUNG</name>
<reference evidence="2 3" key="1">
    <citation type="submission" date="2016-07" db="EMBL/GenBank/DDBJ databases">
        <title>Pervasive Adenine N6-methylation of Active Genes in Fungi.</title>
        <authorList>
            <consortium name="DOE Joint Genome Institute"/>
            <person name="Mondo S.J."/>
            <person name="Dannebaum R.O."/>
            <person name="Kuo R.C."/>
            <person name="Labutti K."/>
            <person name="Haridas S."/>
            <person name="Kuo A."/>
            <person name="Salamov A."/>
            <person name="Ahrendt S.R."/>
            <person name="Lipzen A."/>
            <person name="Sullivan W."/>
            <person name="Andreopoulos W.B."/>
            <person name="Clum A."/>
            <person name="Lindquist E."/>
            <person name="Daum C."/>
            <person name="Ramamoorthy G.K."/>
            <person name="Gryganskyi A."/>
            <person name="Culley D."/>
            <person name="Magnuson J.K."/>
            <person name="James T.Y."/>
            <person name="O'Malley M.A."/>
            <person name="Stajich J.E."/>
            <person name="Spatafora J.W."/>
            <person name="Visel A."/>
            <person name="Grigoriev I.V."/>
        </authorList>
    </citation>
    <scope>NUCLEOTIDE SEQUENCE [LARGE SCALE GENOMIC DNA]</scope>
    <source>
        <strain evidence="2 3">JEL800</strain>
    </source>
</reference>
<dbReference type="InterPro" id="IPR016024">
    <property type="entry name" value="ARM-type_fold"/>
</dbReference>
<dbReference type="Proteomes" id="UP000193642">
    <property type="component" value="Unassembled WGS sequence"/>
</dbReference>
<keyword evidence="1" id="KW-0677">Repeat</keyword>
<dbReference type="SUPFAM" id="SSF48371">
    <property type="entry name" value="ARM repeat"/>
    <property type="match status" value="1"/>
</dbReference>
<dbReference type="AlphaFoldDB" id="A0A1Y2CKZ8"/>